<dbReference type="EMBL" id="CSWP01000007">
    <property type="protein sequence ID" value="CPV62305.1"/>
    <property type="molecule type" value="Genomic_DNA"/>
</dbReference>
<dbReference type="Pfam" id="PF02391">
    <property type="entry name" value="MoaE"/>
    <property type="match status" value="1"/>
</dbReference>
<protein>
    <submittedName>
        <fullName evidence="1">Probable molybdopterin-converting factor subunit 2 (MoaE)</fullName>
        <ecNumber evidence="1">2.8.1.12</ecNumber>
    </submittedName>
</protein>
<dbReference type="GO" id="GO:0006777">
    <property type="term" value="P:Mo-molybdopterin cofactor biosynthetic process"/>
    <property type="evidence" value="ECO:0007669"/>
    <property type="project" value="InterPro"/>
</dbReference>
<dbReference type="PANTHER" id="PTHR23404">
    <property type="entry name" value="MOLYBDOPTERIN SYNTHASE RELATED"/>
    <property type="match status" value="1"/>
</dbReference>
<name>A0A0U0ZRD1_9MYCO</name>
<keyword evidence="1" id="KW-0808">Transferase</keyword>
<dbReference type="GO" id="GO:0030366">
    <property type="term" value="F:molybdopterin synthase activity"/>
    <property type="evidence" value="ECO:0007669"/>
    <property type="project" value="UniProtKB-EC"/>
</dbReference>
<gene>
    <name evidence="1" type="primary">moaE1</name>
    <name evidence="1" type="ORF">ERS075579_03436</name>
</gene>
<dbReference type="RefSeq" id="WP_016893314.1">
    <property type="nucleotide sequence ID" value="NZ_CSWP01000007.1"/>
</dbReference>
<dbReference type="Gene3D" id="3.90.1170.40">
    <property type="entry name" value="Molybdopterin biosynthesis MoaE subunit"/>
    <property type="match status" value="1"/>
</dbReference>
<reference evidence="1 2" key="1">
    <citation type="submission" date="2015-03" db="EMBL/GenBank/DDBJ databases">
        <authorList>
            <person name="Murphy D."/>
        </authorList>
    </citation>
    <scope>NUCLEOTIDE SEQUENCE [LARGE SCALE GENOMIC DNA]</scope>
    <source>
        <strain evidence="1 2">PAP088</strain>
    </source>
</reference>
<dbReference type="AlphaFoldDB" id="A0A0U0ZRD1"/>
<dbReference type="CDD" id="cd00756">
    <property type="entry name" value="MoaE"/>
    <property type="match status" value="1"/>
</dbReference>
<dbReference type="InterPro" id="IPR003448">
    <property type="entry name" value="Mopterin_biosynth_MoaE"/>
</dbReference>
<dbReference type="Proteomes" id="UP000045782">
    <property type="component" value="Unassembled WGS sequence"/>
</dbReference>
<organism evidence="1 2">
    <name type="scientific">Mycobacteroides abscessus</name>
    <dbReference type="NCBI Taxonomy" id="36809"/>
    <lineage>
        <taxon>Bacteria</taxon>
        <taxon>Bacillati</taxon>
        <taxon>Actinomycetota</taxon>
        <taxon>Actinomycetes</taxon>
        <taxon>Mycobacteriales</taxon>
        <taxon>Mycobacteriaceae</taxon>
        <taxon>Mycobacteroides</taxon>
    </lineage>
</organism>
<proteinExistence type="predicted"/>
<sequence>MSVAVTRALLTTESISLIEHERLVDHESAGATVGFVGNVRDHDGGKTVLRLEYSAHPSAQQVLTDVVQRIAEEADGVRAVAVSHRIGALTVGDAAFVVAVSADHRRQAFATCQRLVDDVKAALPVWKHQFFANGTDEWVGSA</sequence>
<evidence type="ECO:0000313" key="2">
    <source>
        <dbReference type="Proteomes" id="UP000045782"/>
    </source>
</evidence>
<accession>A0A0U0ZRD1</accession>
<dbReference type="SUPFAM" id="SSF54690">
    <property type="entry name" value="Molybdopterin synthase subunit MoaE"/>
    <property type="match status" value="1"/>
</dbReference>
<evidence type="ECO:0000313" key="1">
    <source>
        <dbReference type="EMBL" id="CPV62305.1"/>
    </source>
</evidence>
<dbReference type="InterPro" id="IPR036563">
    <property type="entry name" value="MoaE_sf"/>
</dbReference>
<dbReference type="EC" id="2.8.1.12" evidence="1"/>